<reference evidence="3" key="1">
    <citation type="submission" date="2022-11" db="UniProtKB">
        <authorList>
            <consortium name="WormBaseParasite"/>
        </authorList>
    </citation>
    <scope>IDENTIFICATION</scope>
</reference>
<evidence type="ECO:0000313" key="2">
    <source>
        <dbReference type="Proteomes" id="UP000887565"/>
    </source>
</evidence>
<dbReference type="Proteomes" id="UP000887565">
    <property type="component" value="Unplaced"/>
</dbReference>
<keyword evidence="2" id="KW-1185">Reference proteome</keyword>
<accession>A0A915HHQ5</accession>
<sequence length="69" mass="7306">MLKKKDQKKFETPSWPPTMGDVGGPPMGDVGGPPPVSPKPDDKPAPPPPLSNGFRPPRSPKDGSIMFDA</sequence>
<evidence type="ECO:0000256" key="1">
    <source>
        <dbReference type="SAM" id="MobiDB-lite"/>
    </source>
</evidence>
<name>A0A915HHQ5_ROMCU</name>
<feature type="region of interest" description="Disordered" evidence="1">
    <location>
        <begin position="1"/>
        <end position="69"/>
    </location>
</feature>
<protein>
    <submittedName>
        <fullName evidence="3">Uncharacterized protein</fullName>
    </submittedName>
</protein>
<proteinExistence type="predicted"/>
<feature type="compositionally biased region" description="Gly residues" evidence="1">
    <location>
        <begin position="21"/>
        <end position="31"/>
    </location>
</feature>
<dbReference type="WBParaSite" id="nRc.2.0.1.t01135-RA">
    <property type="protein sequence ID" value="nRc.2.0.1.t01135-RA"/>
    <property type="gene ID" value="nRc.2.0.1.g01135"/>
</dbReference>
<dbReference type="AlphaFoldDB" id="A0A915HHQ5"/>
<organism evidence="2 3">
    <name type="scientific">Romanomermis culicivorax</name>
    <name type="common">Nematode worm</name>
    <dbReference type="NCBI Taxonomy" id="13658"/>
    <lineage>
        <taxon>Eukaryota</taxon>
        <taxon>Metazoa</taxon>
        <taxon>Ecdysozoa</taxon>
        <taxon>Nematoda</taxon>
        <taxon>Enoplea</taxon>
        <taxon>Dorylaimia</taxon>
        <taxon>Mermithida</taxon>
        <taxon>Mermithoidea</taxon>
        <taxon>Mermithidae</taxon>
        <taxon>Romanomermis</taxon>
    </lineage>
</organism>
<evidence type="ECO:0000313" key="3">
    <source>
        <dbReference type="WBParaSite" id="nRc.2.0.1.t01135-RA"/>
    </source>
</evidence>